<reference evidence="2" key="2">
    <citation type="submission" date="2021-08" db="EMBL/GenBank/DDBJ databases">
        <authorList>
            <person name="Gostincar C."/>
            <person name="Sun X."/>
            <person name="Song Z."/>
            <person name="Gunde-Cimerman N."/>
        </authorList>
    </citation>
    <scope>NUCLEOTIDE SEQUENCE</scope>
    <source>
        <strain evidence="2">EXF-9298</strain>
    </source>
</reference>
<comment type="caution">
    <text evidence="2">The sequence shown here is derived from an EMBL/GenBank/DDBJ whole genome shotgun (WGS) entry which is preliminary data.</text>
</comment>
<keyword evidence="3" id="KW-1185">Reference proteome</keyword>
<dbReference type="AlphaFoldDB" id="A0A9P8FK17"/>
<evidence type="ECO:0000313" key="3">
    <source>
        <dbReference type="Proteomes" id="UP000729357"/>
    </source>
</evidence>
<proteinExistence type="predicted"/>
<feature type="region of interest" description="Disordered" evidence="1">
    <location>
        <begin position="58"/>
        <end position="83"/>
    </location>
</feature>
<evidence type="ECO:0000313" key="2">
    <source>
        <dbReference type="EMBL" id="KAG9976884.1"/>
    </source>
</evidence>
<feature type="non-terminal residue" evidence="2">
    <location>
        <position position="273"/>
    </location>
</feature>
<accession>A0A9P8FK17</accession>
<dbReference type="PANTHER" id="PTHR40635">
    <property type="match status" value="1"/>
</dbReference>
<name>A0A9P8FK17_AURME</name>
<evidence type="ECO:0000256" key="1">
    <source>
        <dbReference type="SAM" id="MobiDB-lite"/>
    </source>
</evidence>
<feature type="region of interest" description="Disordered" evidence="1">
    <location>
        <begin position="155"/>
        <end position="214"/>
    </location>
</feature>
<reference evidence="2" key="1">
    <citation type="journal article" date="2021" name="J Fungi (Basel)">
        <title>Virulence traits and population genomics of the black yeast Aureobasidium melanogenum.</title>
        <authorList>
            <person name="Cernosa A."/>
            <person name="Sun X."/>
            <person name="Gostincar C."/>
            <person name="Fang C."/>
            <person name="Gunde-Cimerman N."/>
            <person name="Song Z."/>
        </authorList>
    </citation>
    <scope>NUCLEOTIDE SEQUENCE</scope>
    <source>
        <strain evidence="2">EXF-9298</strain>
    </source>
</reference>
<dbReference type="PANTHER" id="PTHR40635:SF1">
    <property type="match status" value="1"/>
</dbReference>
<dbReference type="Proteomes" id="UP000729357">
    <property type="component" value="Unassembled WGS sequence"/>
</dbReference>
<gene>
    <name evidence="2" type="ORF">KCU98_g10426</name>
</gene>
<protein>
    <submittedName>
        <fullName evidence="2">Uncharacterized protein</fullName>
    </submittedName>
</protein>
<dbReference type="EMBL" id="JAHFXS010001545">
    <property type="protein sequence ID" value="KAG9976884.1"/>
    <property type="molecule type" value="Genomic_DNA"/>
</dbReference>
<organism evidence="2 3">
    <name type="scientific">Aureobasidium melanogenum</name>
    <name type="common">Aureobasidium pullulans var. melanogenum</name>
    <dbReference type="NCBI Taxonomy" id="46634"/>
    <lineage>
        <taxon>Eukaryota</taxon>
        <taxon>Fungi</taxon>
        <taxon>Dikarya</taxon>
        <taxon>Ascomycota</taxon>
        <taxon>Pezizomycotina</taxon>
        <taxon>Dothideomycetes</taxon>
        <taxon>Dothideomycetidae</taxon>
        <taxon>Dothideales</taxon>
        <taxon>Saccotheciaceae</taxon>
        <taxon>Aureobasidium</taxon>
    </lineage>
</organism>
<sequence length="273" mass="30809">MAPIRRYLRITRYSVLEVRIYLDNPALANSWLLNSRDPVLPRVIEAVRPLVLPKLREENENAKKKGGKKKKGGHQETDGWGGSTTDDFEVSIFLTETSTSHAMLTKQKTFTQKPRLESNASKLTNYFGNNTETAIHVHDDEEAPAVLLEEDAEEVAMRDIPEANNTNKRSRNDDEDDEHIFVQSEGDEEEETPQPRKKKTKVKDTTQDEEEDKKKMGIKTAYEGFSIYGRILCLIVKRKGVKKNAAGNSAAMLETWVSTQADNEGVLDDAEDG</sequence>